<dbReference type="SUPFAM" id="SSF49363">
    <property type="entry name" value="Purple acid phosphatase, N-terminal domain"/>
    <property type="match status" value="1"/>
</dbReference>
<feature type="domain" description="Fibronectin type-III" evidence="2">
    <location>
        <begin position="11"/>
        <end position="108"/>
    </location>
</feature>
<dbReference type="GO" id="GO:0003993">
    <property type="term" value="F:acid phosphatase activity"/>
    <property type="evidence" value="ECO:0007669"/>
    <property type="project" value="InterPro"/>
</dbReference>
<dbReference type="InterPro" id="IPR008963">
    <property type="entry name" value="Purple_acid_Pase-like_N"/>
</dbReference>
<dbReference type="InterPro" id="IPR013783">
    <property type="entry name" value="Ig-like_fold"/>
</dbReference>
<reference evidence="3 4" key="1">
    <citation type="journal article" date="2013" name="Genome Announc.">
        <title>Draft Genome Sequence of Winogradskyella psychrotolerans RS-3T, Isolated from the Marine Transect of Kongsfjorden, Ny-Alesund, Svalbard, Arctic Ocean.</title>
        <authorList>
            <person name="Kumar Pinnaka A."/>
            <person name="Ara S."/>
            <person name="Singh A."/>
            <person name="Shivaji S."/>
        </authorList>
    </citation>
    <scope>NUCLEOTIDE SEQUENCE [LARGE SCALE GENOMIC DNA]</scope>
    <source>
        <strain evidence="3 4">RS-3</strain>
    </source>
</reference>
<dbReference type="EC" id="3.2.1.-" evidence="3"/>
<dbReference type="STRING" id="641526.ADIWIN_3784"/>
<evidence type="ECO:0000259" key="2">
    <source>
        <dbReference type="SMART" id="SM00060"/>
    </source>
</evidence>
<evidence type="ECO:0000313" key="4">
    <source>
        <dbReference type="Proteomes" id="UP000014962"/>
    </source>
</evidence>
<proteinExistence type="predicted"/>
<keyword evidence="4" id="KW-1185">Reference proteome</keyword>
<dbReference type="Proteomes" id="UP000014962">
    <property type="component" value="Unassembled WGS sequence"/>
</dbReference>
<dbReference type="AlphaFoldDB" id="S7VKW1"/>
<dbReference type="Gene3D" id="2.60.40.10">
    <property type="entry name" value="Immunoglobulins"/>
    <property type="match status" value="1"/>
</dbReference>
<dbReference type="GO" id="GO:0016798">
    <property type="term" value="F:hydrolase activity, acting on glycosyl bonds"/>
    <property type="evidence" value="ECO:0007669"/>
    <property type="project" value="UniProtKB-KW"/>
</dbReference>
<comment type="caution">
    <text evidence="3">The sequence shown here is derived from an EMBL/GenBank/DDBJ whole genome shotgun (WGS) entry which is preliminary data.</text>
</comment>
<sequence length="194" mass="21075">MAANKETLSAPSVQSNNAFTSSRSNTSINISWTRGDGANRILIGRKEGPVNTTPIDLTTYQSSSSFGSRQIGTGNYVLYSGSGNNVNVTNLEPSTNYYFSLYEFNGSSAKLYLNPGYQFALETFGERPTIQASNASYANINFNSFEVDFDKGNGTRGWHSPERGGLSMPDQRILPPMEQTVSLVKGTKSDPAIL</sequence>
<organism evidence="3 4">
    <name type="scientific">Winogradskyella psychrotolerans RS-3</name>
    <dbReference type="NCBI Taxonomy" id="641526"/>
    <lineage>
        <taxon>Bacteria</taxon>
        <taxon>Pseudomonadati</taxon>
        <taxon>Bacteroidota</taxon>
        <taxon>Flavobacteriia</taxon>
        <taxon>Flavobacteriales</taxon>
        <taxon>Flavobacteriaceae</taxon>
        <taxon>Winogradskyella</taxon>
    </lineage>
</organism>
<dbReference type="EMBL" id="ATMR01000201">
    <property type="protein sequence ID" value="EPR70142.1"/>
    <property type="molecule type" value="Genomic_DNA"/>
</dbReference>
<keyword evidence="3" id="KW-0378">Hydrolase</keyword>
<gene>
    <name evidence="3" type="ORF">ADIWIN_3784</name>
</gene>
<accession>S7VKW1</accession>
<dbReference type="GO" id="GO:0046872">
    <property type="term" value="F:metal ion binding"/>
    <property type="evidence" value="ECO:0007669"/>
    <property type="project" value="InterPro"/>
</dbReference>
<evidence type="ECO:0000313" key="3">
    <source>
        <dbReference type="EMBL" id="EPR70142.1"/>
    </source>
</evidence>
<feature type="compositionally biased region" description="Polar residues" evidence="1">
    <location>
        <begin position="1"/>
        <end position="19"/>
    </location>
</feature>
<dbReference type="SMART" id="SM00060">
    <property type="entry name" value="FN3"/>
    <property type="match status" value="1"/>
</dbReference>
<protein>
    <submittedName>
        <fullName evidence="3">CHU large protein</fullName>
        <ecNumber evidence="3">3.2.1.-</ecNumber>
    </submittedName>
</protein>
<feature type="region of interest" description="Disordered" evidence="1">
    <location>
        <begin position="1"/>
        <end position="23"/>
    </location>
</feature>
<keyword evidence="3" id="KW-0326">Glycosidase</keyword>
<name>S7VKW1_9FLAO</name>
<evidence type="ECO:0000256" key="1">
    <source>
        <dbReference type="SAM" id="MobiDB-lite"/>
    </source>
</evidence>
<dbReference type="InterPro" id="IPR003961">
    <property type="entry name" value="FN3_dom"/>
</dbReference>